<dbReference type="AlphaFoldDB" id="A0A2H9TA18"/>
<sequence>MFRICFFFGLITCFSAFVEAIPDIELIAYDSNNKKFHLYFYQTSGWRCEHPDTHEQRSIKQPNTVSISDDYSTLNVTTNDKTFIFHILVYSEPKKKIAFNPVKLTY</sequence>
<name>A0A2H9TA18_9ZZZZ</name>
<proteinExistence type="predicted"/>
<dbReference type="EMBL" id="NSIT01000032">
    <property type="protein sequence ID" value="PJE80101.1"/>
    <property type="molecule type" value="Genomic_DNA"/>
</dbReference>
<reference evidence="1" key="1">
    <citation type="journal article" date="2017" name="Appl. Environ. Microbiol.">
        <title>Molecular characterization of an Endozoicomonas-like organism causing infection in king scallop Pecten maximus L.</title>
        <authorList>
            <person name="Cano I."/>
            <person name="van Aerle R."/>
            <person name="Ross S."/>
            <person name="Verner-Jeffreys D.W."/>
            <person name="Paley R.K."/>
            <person name="Rimmer G."/>
            <person name="Ryder D."/>
            <person name="Hooper P."/>
            <person name="Stone D."/>
            <person name="Feist S.W."/>
        </authorList>
    </citation>
    <scope>NUCLEOTIDE SEQUENCE</scope>
</reference>
<gene>
    <name evidence="1" type="ORF">CI610_00912</name>
</gene>
<accession>A0A2H9TA18</accession>
<comment type="caution">
    <text evidence="1">The sequence shown here is derived from an EMBL/GenBank/DDBJ whole genome shotgun (WGS) entry which is preliminary data.</text>
</comment>
<evidence type="ECO:0000313" key="1">
    <source>
        <dbReference type="EMBL" id="PJE80101.1"/>
    </source>
</evidence>
<protein>
    <submittedName>
        <fullName evidence="1">Uncharacterized protein</fullName>
    </submittedName>
</protein>
<organism evidence="1">
    <name type="scientific">invertebrate metagenome</name>
    <dbReference type="NCBI Taxonomy" id="1711999"/>
    <lineage>
        <taxon>unclassified sequences</taxon>
        <taxon>metagenomes</taxon>
        <taxon>organismal metagenomes</taxon>
    </lineage>
</organism>